<dbReference type="InParanoid" id="G3PNA2"/>
<reference evidence="2" key="1">
    <citation type="submission" date="2006-01" db="EMBL/GenBank/DDBJ databases">
        <authorList>
            <person name="Lindblad-Toh K."/>
            <person name="Mauceli E."/>
            <person name="Grabherr M."/>
            <person name="Chang J.L."/>
            <person name="Lander E.S."/>
        </authorList>
    </citation>
    <scope>NUCLEOTIDE SEQUENCE [LARGE SCALE GENOMIC DNA]</scope>
</reference>
<proteinExistence type="predicted"/>
<name>G3PNA2_GASAC</name>
<accession>G3PNA2</accession>
<reference evidence="2" key="2">
    <citation type="submission" date="2024-04" db="UniProtKB">
        <authorList>
            <consortium name="Ensembl"/>
        </authorList>
    </citation>
    <scope>IDENTIFICATION</scope>
</reference>
<evidence type="ECO:0000313" key="2">
    <source>
        <dbReference type="Ensembl" id="ENSGACP00000019085.1"/>
    </source>
</evidence>
<dbReference type="AlphaFoldDB" id="G3PNA2"/>
<dbReference type="Ensembl" id="ENSGACT00000019123.1">
    <property type="protein sequence ID" value="ENSGACP00000019085.1"/>
    <property type="gene ID" value="ENSGACG00000014469.1"/>
</dbReference>
<dbReference type="Bgee" id="ENSGACG00000014469">
    <property type="expression patterns" value="Expressed in diencephalon and 13 other cell types or tissues"/>
</dbReference>
<evidence type="ECO:0000256" key="1">
    <source>
        <dbReference type="SAM" id="Phobius"/>
    </source>
</evidence>
<organism evidence="2">
    <name type="scientific">Gasterosteus aculeatus</name>
    <name type="common">Three-spined stickleback</name>
    <dbReference type="NCBI Taxonomy" id="69293"/>
    <lineage>
        <taxon>Eukaryota</taxon>
        <taxon>Metazoa</taxon>
        <taxon>Chordata</taxon>
        <taxon>Craniata</taxon>
        <taxon>Vertebrata</taxon>
        <taxon>Euteleostomi</taxon>
        <taxon>Actinopterygii</taxon>
        <taxon>Neopterygii</taxon>
        <taxon>Teleostei</taxon>
        <taxon>Neoteleostei</taxon>
        <taxon>Acanthomorphata</taxon>
        <taxon>Eupercaria</taxon>
        <taxon>Perciformes</taxon>
        <taxon>Cottioidei</taxon>
        <taxon>Gasterosteales</taxon>
        <taxon>Gasterosteidae</taxon>
        <taxon>Gasterosteus</taxon>
    </lineage>
</organism>
<keyword evidence="1" id="KW-1133">Transmembrane helix</keyword>
<protein>
    <submittedName>
        <fullName evidence="2">Uncharacterized protein</fullName>
    </submittedName>
</protein>
<feature type="transmembrane region" description="Helical" evidence="1">
    <location>
        <begin position="13"/>
        <end position="31"/>
    </location>
</feature>
<keyword evidence="1" id="KW-0812">Transmembrane</keyword>
<sequence>MSFTSNIVNIHRTILHVLALYLGGGEILVYFTRTPQKEERRRRRGGGGVKLPFQSCVVILSLVESSVLVDRPFFILLSDTGHEDQSFLSL</sequence>
<keyword evidence="1" id="KW-0472">Membrane</keyword>